<dbReference type="Gene3D" id="3.40.50.150">
    <property type="entry name" value="Vaccinia Virus protein VP39"/>
    <property type="match status" value="1"/>
</dbReference>
<dbReference type="InterPro" id="IPR047048">
    <property type="entry name" value="TlyA"/>
</dbReference>
<dbReference type="InterPro" id="IPR036986">
    <property type="entry name" value="S4_RNA-bd_sf"/>
</dbReference>
<dbReference type="CDD" id="cd02440">
    <property type="entry name" value="AdoMet_MTases"/>
    <property type="match status" value="1"/>
</dbReference>
<evidence type="ECO:0000313" key="5">
    <source>
        <dbReference type="EMBL" id="EMY33065.1"/>
    </source>
</evidence>
<dbReference type="OrthoDB" id="9784736at2"/>
<dbReference type="CDD" id="cd00165">
    <property type="entry name" value="S4"/>
    <property type="match status" value="1"/>
</dbReference>
<proteinExistence type="inferred from homology"/>
<evidence type="ECO:0000256" key="2">
    <source>
        <dbReference type="ARBA" id="ARBA00029460"/>
    </source>
</evidence>
<dbReference type="GO" id="GO:0008168">
    <property type="term" value="F:methyltransferase activity"/>
    <property type="evidence" value="ECO:0007669"/>
    <property type="project" value="InterPro"/>
</dbReference>
<feature type="domain" description="RNA-binding S4" evidence="4">
    <location>
        <begin position="2"/>
        <end position="68"/>
    </location>
</feature>
<dbReference type="PROSITE" id="PS50889">
    <property type="entry name" value="S4"/>
    <property type="match status" value="1"/>
</dbReference>
<dbReference type="InterPro" id="IPR029063">
    <property type="entry name" value="SAM-dependent_MTases_sf"/>
</dbReference>
<comment type="caution">
    <text evidence="5">The sequence shown here is derived from an EMBL/GenBank/DDBJ whole genome shotgun (WGS) entry which is preliminary data.</text>
</comment>
<dbReference type="PIRSF" id="PIRSF005578">
    <property type="entry name" value="TlyA"/>
    <property type="match status" value="1"/>
</dbReference>
<dbReference type="PANTHER" id="PTHR32319">
    <property type="entry name" value="BACTERIAL HEMOLYSIN-LIKE PROTEIN"/>
    <property type="match status" value="1"/>
</dbReference>
<dbReference type="InterPro" id="IPR002877">
    <property type="entry name" value="RNA_MeTrfase_FtsJ_dom"/>
</dbReference>
<gene>
    <name evidence="5" type="ORF">D477_016910</name>
</gene>
<dbReference type="SUPFAM" id="SSF55174">
    <property type="entry name" value="Alpha-L RNA-binding motif"/>
    <property type="match status" value="1"/>
</dbReference>
<dbReference type="Gene3D" id="3.10.290.10">
    <property type="entry name" value="RNA-binding S4 domain"/>
    <property type="match status" value="1"/>
</dbReference>
<dbReference type="GO" id="GO:0003723">
    <property type="term" value="F:RNA binding"/>
    <property type="evidence" value="ECO:0007669"/>
    <property type="project" value="UniProtKB-KW"/>
</dbReference>
<dbReference type="Pfam" id="PF01728">
    <property type="entry name" value="FtsJ"/>
    <property type="match status" value="1"/>
</dbReference>
<dbReference type="EMBL" id="ANPE02000204">
    <property type="protein sequence ID" value="EMY33065.1"/>
    <property type="molecule type" value="Genomic_DNA"/>
</dbReference>
<dbReference type="PANTHER" id="PTHR32319:SF0">
    <property type="entry name" value="BACTERIAL HEMOLYSIN-LIKE PROTEIN"/>
    <property type="match status" value="1"/>
</dbReference>
<protein>
    <submittedName>
        <fullName evidence="5">Hemolysin A</fullName>
    </submittedName>
</protein>
<dbReference type="RefSeq" id="WP_005272026.1">
    <property type="nucleotide sequence ID" value="NZ_ANPE02000204.1"/>
</dbReference>
<dbReference type="Pfam" id="PF01479">
    <property type="entry name" value="S4"/>
    <property type="match status" value="1"/>
</dbReference>
<dbReference type="SUPFAM" id="SSF53335">
    <property type="entry name" value="S-adenosyl-L-methionine-dependent methyltransferases"/>
    <property type="match status" value="1"/>
</dbReference>
<organism evidence="5 6">
    <name type="scientific">Arthrobacter crystallopoietes BAB-32</name>
    <dbReference type="NCBI Taxonomy" id="1246476"/>
    <lineage>
        <taxon>Bacteria</taxon>
        <taxon>Bacillati</taxon>
        <taxon>Actinomycetota</taxon>
        <taxon>Actinomycetes</taxon>
        <taxon>Micrococcales</taxon>
        <taxon>Micrococcaceae</taxon>
        <taxon>Crystallibacter</taxon>
    </lineage>
</organism>
<dbReference type="InterPro" id="IPR004538">
    <property type="entry name" value="Hemolysin_A/TlyA"/>
</dbReference>
<sequence length="283" mass="29548">MSRLDQELVSRGLARSRTHAAKLIAAGLVSRGGTVLTKASAPVTPGDQLSVDAGPGPDYVSRAGHKLAGALQAFPEVNPAGLRCLDAGASTGGFTEVLLRAGAREVAAVDVGHGQLVQRLRDDGRVHVFEGLNVRYLEPAAIGGQAALTVADLSFISLTLVMGPLSRATEPGGDMLLMVKPQFEVGREALASTGVVSSEQERRRAVEQVIRSALVEGLQVEGIARSPLPGQDGNVEFFLWIKVPLSERAPRIGDELDAAVHQALALYPAAGHEPPHELSGGTA</sequence>
<keyword evidence="6" id="KW-1185">Reference proteome</keyword>
<accession>N1UVH1</accession>
<keyword evidence="1 3" id="KW-0694">RNA-binding</keyword>
<evidence type="ECO:0000259" key="4">
    <source>
        <dbReference type="SMART" id="SM00363"/>
    </source>
</evidence>
<comment type="similarity">
    <text evidence="2">Belongs to the TlyA family.</text>
</comment>
<dbReference type="Proteomes" id="UP000010729">
    <property type="component" value="Unassembled WGS sequence"/>
</dbReference>
<dbReference type="SMART" id="SM00363">
    <property type="entry name" value="S4"/>
    <property type="match status" value="1"/>
</dbReference>
<dbReference type="AlphaFoldDB" id="N1UVH1"/>
<reference evidence="5 6" key="1">
    <citation type="journal article" date="2013" name="Genome Announc.">
        <title>Draft Genome Sequence of Arthrobacter crystallopoietes Strain BAB-32, Revealing Genes for Bioremediation.</title>
        <authorList>
            <person name="Joshi M.N."/>
            <person name="Pandit A.S."/>
            <person name="Sharma A."/>
            <person name="Pandya R.V."/>
            <person name="Desai S.M."/>
            <person name="Saxena A.K."/>
            <person name="Bagatharia S.B."/>
        </authorList>
    </citation>
    <scope>NUCLEOTIDE SEQUENCE [LARGE SCALE GENOMIC DNA]</scope>
    <source>
        <strain evidence="5 6">BAB-32</strain>
    </source>
</reference>
<evidence type="ECO:0000313" key="6">
    <source>
        <dbReference type="Proteomes" id="UP000010729"/>
    </source>
</evidence>
<dbReference type="InterPro" id="IPR002942">
    <property type="entry name" value="S4_RNA-bd"/>
</dbReference>
<dbReference type="GO" id="GO:0032259">
    <property type="term" value="P:methylation"/>
    <property type="evidence" value="ECO:0007669"/>
    <property type="project" value="InterPro"/>
</dbReference>
<evidence type="ECO:0000256" key="3">
    <source>
        <dbReference type="PROSITE-ProRule" id="PRU00182"/>
    </source>
</evidence>
<evidence type="ECO:0000256" key="1">
    <source>
        <dbReference type="ARBA" id="ARBA00022884"/>
    </source>
</evidence>
<name>N1UVH1_9MICC</name>